<sequence>MCVDCWRNYDYRHSAHVDRIPETFAETCPDFQDVHGTDKIDSLDFANRVLKQSGRDQM</sequence>
<accession>B4HF07</accession>
<dbReference type="AlphaFoldDB" id="B4HF07"/>
<dbReference type="EMBL" id="CH480815">
    <property type="protein sequence ID" value="EDW41176.1"/>
    <property type="molecule type" value="Genomic_DNA"/>
</dbReference>
<dbReference type="Proteomes" id="UP000001292">
    <property type="component" value="Unassembled WGS sequence"/>
</dbReference>
<name>B4HF07_DROSE</name>
<proteinExistence type="predicted"/>
<keyword evidence="2" id="KW-1185">Reference proteome</keyword>
<organism evidence="2">
    <name type="scientific">Drosophila sechellia</name>
    <name type="common">Fruit fly</name>
    <dbReference type="NCBI Taxonomy" id="7238"/>
    <lineage>
        <taxon>Eukaryota</taxon>
        <taxon>Metazoa</taxon>
        <taxon>Ecdysozoa</taxon>
        <taxon>Arthropoda</taxon>
        <taxon>Hexapoda</taxon>
        <taxon>Insecta</taxon>
        <taxon>Pterygota</taxon>
        <taxon>Neoptera</taxon>
        <taxon>Endopterygota</taxon>
        <taxon>Diptera</taxon>
        <taxon>Brachycera</taxon>
        <taxon>Muscomorpha</taxon>
        <taxon>Ephydroidea</taxon>
        <taxon>Drosophilidae</taxon>
        <taxon>Drosophila</taxon>
        <taxon>Sophophora</taxon>
    </lineage>
</organism>
<evidence type="ECO:0000313" key="2">
    <source>
        <dbReference type="Proteomes" id="UP000001292"/>
    </source>
</evidence>
<reference evidence="1 2" key="1">
    <citation type="journal article" date="2007" name="Nature">
        <title>Evolution of genes and genomes on the Drosophila phylogeny.</title>
        <authorList>
            <consortium name="Drosophila 12 Genomes Consortium"/>
            <person name="Clark A.G."/>
            <person name="Eisen M.B."/>
            <person name="Smith D.R."/>
            <person name="Bergman C.M."/>
            <person name="Oliver B."/>
            <person name="Markow T.A."/>
            <person name="Kaufman T.C."/>
            <person name="Kellis M."/>
            <person name="Gelbart W."/>
            <person name="Iyer V.N."/>
            <person name="Pollard D.A."/>
            <person name="Sackton T.B."/>
            <person name="Larracuente A.M."/>
            <person name="Singh N.D."/>
            <person name="Abad J.P."/>
            <person name="Abt D.N."/>
            <person name="Adryan B."/>
            <person name="Aguade M."/>
            <person name="Akashi H."/>
            <person name="Anderson W.W."/>
            <person name="Aquadro C.F."/>
            <person name="Ardell D.H."/>
            <person name="Arguello R."/>
            <person name="Artieri C.G."/>
            <person name="Barbash D.A."/>
            <person name="Barker D."/>
            <person name="Barsanti P."/>
            <person name="Batterham P."/>
            <person name="Batzoglou S."/>
            <person name="Begun D."/>
            <person name="Bhutkar A."/>
            <person name="Blanco E."/>
            <person name="Bosak S.A."/>
            <person name="Bradley R.K."/>
            <person name="Brand A.D."/>
            <person name="Brent M.R."/>
            <person name="Brooks A.N."/>
            <person name="Brown R.H."/>
            <person name="Butlin R.K."/>
            <person name="Caggese C."/>
            <person name="Calvi B.R."/>
            <person name="Bernardo de Carvalho A."/>
            <person name="Caspi A."/>
            <person name="Castrezana S."/>
            <person name="Celniker S.E."/>
            <person name="Chang J.L."/>
            <person name="Chapple C."/>
            <person name="Chatterji S."/>
            <person name="Chinwalla A."/>
            <person name="Civetta A."/>
            <person name="Clifton S.W."/>
            <person name="Comeron J.M."/>
            <person name="Costello J.C."/>
            <person name="Coyne J.A."/>
            <person name="Daub J."/>
            <person name="David R.G."/>
            <person name="Delcher A.L."/>
            <person name="Delehaunty K."/>
            <person name="Do C.B."/>
            <person name="Ebling H."/>
            <person name="Edwards K."/>
            <person name="Eickbush T."/>
            <person name="Evans J.D."/>
            <person name="Filipski A."/>
            <person name="Findeiss S."/>
            <person name="Freyhult E."/>
            <person name="Fulton L."/>
            <person name="Fulton R."/>
            <person name="Garcia A.C."/>
            <person name="Gardiner A."/>
            <person name="Garfield D.A."/>
            <person name="Garvin B.E."/>
            <person name="Gibson G."/>
            <person name="Gilbert D."/>
            <person name="Gnerre S."/>
            <person name="Godfrey J."/>
            <person name="Good R."/>
            <person name="Gotea V."/>
            <person name="Gravely B."/>
            <person name="Greenberg A.J."/>
            <person name="Griffiths-Jones S."/>
            <person name="Gross S."/>
            <person name="Guigo R."/>
            <person name="Gustafson E.A."/>
            <person name="Haerty W."/>
            <person name="Hahn M.W."/>
            <person name="Halligan D.L."/>
            <person name="Halpern A.L."/>
            <person name="Halter G.M."/>
            <person name="Han M.V."/>
            <person name="Heger A."/>
            <person name="Hillier L."/>
            <person name="Hinrichs A.S."/>
            <person name="Holmes I."/>
            <person name="Hoskins R.A."/>
            <person name="Hubisz M.J."/>
            <person name="Hultmark D."/>
            <person name="Huntley M.A."/>
            <person name="Jaffe D.B."/>
            <person name="Jagadeeshan S."/>
            <person name="Jeck W.R."/>
            <person name="Johnson J."/>
            <person name="Jones C.D."/>
            <person name="Jordan W.C."/>
            <person name="Karpen G.H."/>
            <person name="Kataoka E."/>
            <person name="Keightley P.D."/>
            <person name="Kheradpour P."/>
            <person name="Kirkness E.F."/>
            <person name="Koerich L.B."/>
            <person name="Kristiansen K."/>
            <person name="Kudrna D."/>
            <person name="Kulathinal R.J."/>
            <person name="Kumar S."/>
            <person name="Kwok R."/>
            <person name="Lander E."/>
            <person name="Langley C.H."/>
            <person name="Lapoint R."/>
            <person name="Lazzaro B.P."/>
            <person name="Lee S.J."/>
            <person name="Levesque L."/>
            <person name="Li R."/>
            <person name="Lin C.F."/>
            <person name="Lin M.F."/>
            <person name="Lindblad-Toh K."/>
            <person name="Llopart A."/>
            <person name="Long M."/>
            <person name="Low L."/>
            <person name="Lozovsky E."/>
            <person name="Lu J."/>
            <person name="Luo M."/>
            <person name="Machado C.A."/>
            <person name="Makalowski W."/>
            <person name="Marzo M."/>
            <person name="Matsuda M."/>
            <person name="Matzkin L."/>
            <person name="McAllister B."/>
            <person name="McBride C.S."/>
            <person name="McKernan B."/>
            <person name="McKernan K."/>
            <person name="Mendez-Lago M."/>
            <person name="Minx P."/>
            <person name="Mollenhauer M.U."/>
            <person name="Montooth K."/>
            <person name="Mount S.M."/>
            <person name="Mu X."/>
            <person name="Myers E."/>
            <person name="Negre B."/>
            <person name="Newfeld S."/>
            <person name="Nielsen R."/>
            <person name="Noor M.A."/>
            <person name="O'Grady P."/>
            <person name="Pachter L."/>
            <person name="Papaceit M."/>
            <person name="Parisi M.J."/>
            <person name="Parisi M."/>
            <person name="Parts L."/>
            <person name="Pedersen J.S."/>
            <person name="Pesole G."/>
            <person name="Phillippy A.M."/>
            <person name="Ponting C.P."/>
            <person name="Pop M."/>
            <person name="Porcelli D."/>
            <person name="Powell J.R."/>
            <person name="Prohaska S."/>
            <person name="Pruitt K."/>
            <person name="Puig M."/>
            <person name="Quesneville H."/>
            <person name="Ram K.R."/>
            <person name="Rand D."/>
            <person name="Rasmussen M.D."/>
            <person name="Reed L.K."/>
            <person name="Reenan R."/>
            <person name="Reily A."/>
            <person name="Remington K.A."/>
            <person name="Rieger T.T."/>
            <person name="Ritchie M.G."/>
            <person name="Robin C."/>
            <person name="Rogers Y.H."/>
            <person name="Rohde C."/>
            <person name="Rozas J."/>
            <person name="Rubenfield M.J."/>
            <person name="Ruiz A."/>
            <person name="Russo S."/>
            <person name="Salzberg S.L."/>
            <person name="Sanchez-Gracia A."/>
            <person name="Saranga D.J."/>
            <person name="Sato H."/>
            <person name="Schaeffer S.W."/>
            <person name="Schatz M.C."/>
            <person name="Schlenke T."/>
            <person name="Schwartz R."/>
            <person name="Segarra C."/>
            <person name="Singh R.S."/>
            <person name="Sirot L."/>
            <person name="Sirota M."/>
            <person name="Sisneros N.B."/>
            <person name="Smith C.D."/>
            <person name="Smith T.F."/>
            <person name="Spieth J."/>
            <person name="Stage D.E."/>
            <person name="Stark A."/>
            <person name="Stephan W."/>
            <person name="Strausberg R.L."/>
            <person name="Strempel S."/>
            <person name="Sturgill D."/>
            <person name="Sutton G."/>
            <person name="Sutton G.G."/>
            <person name="Tao W."/>
            <person name="Teichmann S."/>
            <person name="Tobari Y.N."/>
            <person name="Tomimura Y."/>
            <person name="Tsolas J.M."/>
            <person name="Valente V.L."/>
            <person name="Venter E."/>
            <person name="Venter J.C."/>
            <person name="Vicario S."/>
            <person name="Vieira F.G."/>
            <person name="Vilella A.J."/>
            <person name="Villasante A."/>
            <person name="Walenz B."/>
            <person name="Wang J."/>
            <person name="Wasserman M."/>
            <person name="Watts T."/>
            <person name="Wilson D."/>
            <person name="Wilson R.K."/>
            <person name="Wing R.A."/>
            <person name="Wolfner M.F."/>
            <person name="Wong A."/>
            <person name="Wong G.K."/>
            <person name="Wu C.I."/>
            <person name="Wu G."/>
            <person name="Yamamoto D."/>
            <person name="Yang H.P."/>
            <person name="Yang S.P."/>
            <person name="Yorke J.A."/>
            <person name="Yoshida K."/>
            <person name="Zdobnov E."/>
            <person name="Zhang P."/>
            <person name="Zhang Y."/>
            <person name="Zimin A.V."/>
            <person name="Baldwin J."/>
            <person name="Abdouelleil A."/>
            <person name="Abdulkadir J."/>
            <person name="Abebe A."/>
            <person name="Abera B."/>
            <person name="Abreu J."/>
            <person name="Acer S.C."/>
            <person name="Aftuck L."/>
            <person name="Alexander A."/>
            <person name="An P."/>
            <person name="Anderson E."/>
            <person name="Anderson S."/>
            <person name="Arachi H."/>
            <person name="Azer M."/>
            <person name="Bachantsang P."/>
            <person name="Barry A."/>
            <person name="Bayul T."/>
            <person name="Berlin A."/>
            <person name="Bessette D."/>
            <person name="Bloom T."/>
            <person name="Blye J."/>
            <person name="Boguslavskiy L."/>
            <person name="Bonnet C."/>
            <person name="Boukhgalter B."/>
            <person name="Bourzgui I."/>
            <person name="Brown A."/>
            <person name="Cahill P."/>
            <person name="Channer S."/>
            <person name="Cheshatsang Y."/>
            <person name="Chuda L."/>
            <person name="Citroen M."/>
            <person name="Collymore A."/>
            <person name="Cooke P."/>
            <person name="Costello M."/>
            <person name="D'Aco K."/>
            <person name="Daza R."/>
            <person name="De Haan G."/>
            <person name="DeGray S."/>
            <person name="DeMaso C."/>
            <person name="Dhargay N."/>
            <person name="Dooley K."/>
            <person name="Dooley E."/>
            <person name="Doricent M."/>
            <person name="Dorje P."/>
            <person name="Dorjee K."/>
            <person name="Dupes A."/>
            <person name="Elong R."/>
            <person name="Falk J."/>
            <person name="Farina A."/>
            <person name="Faro S."/>
            <person name="Ferguson D."/>
            <person name="Fisher S."/>
            <person name="Foley C.D."/>
            <person name="Franke A."/>
            <person name="Friedrich D."/>
            <person name="Gadbois L."/>
            <person name="Gearin G."/>
            <person name="Gearin C.R."/>
            <person name="Giannoukos G."/>
            <person name="Goode T."/>
            <person name="Graham J."/>
            <person name="Grandbois E."/>
            <person name="Grewal S."/>
            <person name="Gyaltsen K."/>
            <person name="Hafez N."/>
            <person name="Hagos B."/>
            <person name="Hall J."/>
            <person name="Henson C."/>
            <person name="Hollinger A."/>
            <person name="Honan T."/>
            <person name="Huard M.D."/>
            <person name="Hughes L."/>
            <person name="Hurhula B."/>
            <person name="Husby M.E."/>
            <person name="Kamat A."/>
            <person name="Kanga B."/>
            <person name="Kashin S."/>
            <person name="Khazanovich D."/>
            <person name="Kisner P."/>
            <person name="Lance K."/>
            <person name="Lara M."/>
            <person name="Lee W."/>
            <person name="Lennon N."/>
            <person name="Letendre F."/>
            <person name="LeVine R."/>
            <person name="Lipovsky A."/>
            <person name="Liu X."/>
            <person name="Liu J."/>
            <person name="Liu S."/>
            <person name="Lokyitsang T."/>
            <person name="Lokyitsang Y."/>
            <person name="Lubonja R."/>
            <person name="Lui A."/>
            <person name="MacDonald P."/>
            <person name="Magnisalis V."/>
            <person name="Maru K."/>
            <person name="Matthews C."/>
            <person name="McCusker W."/>
            <person name="McDonough S."/>
            <person name="Mehta T."/>
            <person name="Meldrim J."/>
            <person name="Meneus L."/>
            <person name="Mihai O."/>
            <person name="Mihalev A."/>
            <person name="Mihova T."/>
            <person name="Mittelman R."/>
            <person name="Mlenga V."/>
            <person name="Montmayeur A."/>
            <person name="Mulrain L."/>
            <person name="Navidi A."/>
            <person name="Naylor J."/>
            <person name="Negash T."/>
            <person name="Nguyen T."/>
            <person name="Nguyen N."/>
            <person name="Nicol R."/>
            <person name="Norbu C."/>
            <person name="Norbu N."/>
            <person name="Novod N."/>
            <person name="O'Neill B."/>
            <person name="Osman S."/>
            <person name="Markiewicz E."/>
            <person name="Oyono O.L."/>
            <person name="Patti C."/>
            <person name="Phunkhang P."/>
            <person name="Pierre F."/>
            <person name="Priest M."/>
            <person name="Raghuraman S."/>
            <person name="Rege F."/>
            <person name="Reyes R."/>
            <person name="Rise C."/>
            <person name="Rogov P."/>
            <person name="Ross K."/>
            <person name="Ryan E."/>
            <person name="Settipalli S."/>
            <person name="Shea T."/>
            <person name="Sherpa N."/>
            <person name="Shi L."/>
            <person name="Shih D."/>
            <person name="Sparrow T."/>
            <person name="Spaulding J."/>
            <person name="Stalker J."/>
            <person name="Stange-Thomann N."/>
            <person name="Stavropoulos S."/>
            <person name="Stone C."/>
            <person name="Strader C."/>
            <person name="Tesfaye S."/>
            <person name="Thomson T."/>
            <person name="Thoulutsang Y."/>
            <person name="Thoulutsang D."/>
            <person name="Topham K."/>
            <person name="Topping I."/>
            <person name="Tsamla T."/>
            <person name="Vassiliev H."/>
            <person name="Vo A."/>
            <person name="Wangchuk T."/>
            <person name="Wangdi T."/>
            <person name="Weiand M."/>
            <person name="Wilkinson J."/>
            <person name="Wilson A."/>
            <person name="Yadav S."/>
            <person name="Young G."/>
            <person name="Yu Q."/>
            <person name="Zembek L."/>
            <person name="Zhong D."/>
            <person name="Zimmer A."/>
            <person name="Zwirko Z."/>
            <person name="Jaffe D.B."/>
            <person name="Alvarez P."/>
            <person name="Brockman W."/>
            <person name="Butler J."/>
            <person name="Chin C."/>
            <person name="Gnerre S."/>
            <person name="Grabherr M."/>
            <person name="Kleber M."/>
            <person name="Mauceli E."/>
            <person name="MacCallum I."/>
        </authorList>
    </citation>
    <scope>NUCLEOTIDE SEQUENCE [LARGE SCALE GENOMIC DNA]</scope>
    <source>
        <strain evidence="2">Rob3c / Tucson 14021-0248.25</strain>
    </source>
</reference>
<dbReference type="HOGENOM" id="CLU_2981268_0_0_1"/>
<evidence type="ECO:0000313" key="1">
    <source>
        <dbReference type="EMBL" id="EDW41176.1"/>
    </source>
</evidence>
<gene>
    <name evidence="1" type="primary">Dsec\GM24700</name>
    <name evidence="1" type="ORF">Dsec_GM24700</name>
</gene>
<protein>
    <submittedName>
        <fullName evidence="1">GM24700</fullName>
    </submittedName>
</protein>